<dbReference type="Proteomes" id="UP000604046">
    <property type="component" value="Unassembled WGS sequence"/>
</dbReference>
<dbReference type="EMBL" id="CAJNDS010002798">
    <property type="protein sequence ID" value="CAE7601303.1"/>
    <property type="molecule type" value="Genomic_DNA"/>
</dbReference>
<accession>A0A812UZZ1</accession>
<protein>
    <submittedName>
        <fullName evidence="1">Uncharacterized protein</fullName>
    </submittedName>
</protein>
<dbReference type="AlphaFoldDB" id="A0A812UZZ1"/>
<keyword evidence="2" id="KW-1185">Reference proteome</keyword>
<evidence type="ECO:0000313" key="1">
    <source>
        <dbReference type="EMBL" id="CAE7601303.1"/>
    </source>
</evidence>
<gene>
    <name evidence="1" type="ORF">SNAT2548_LOCUS34200</name>
</gene>
<proteinExistence type="predicted"/>
<reference evidence="1" key="1">
    <citation type="submission" date="2021-02" db="EMBL/GenBank/DDBJ databases">
        <authorList>
            <person name="Dougan E. K."/>
            <person name="Rhodes N."/>
            <person name="Thang M."/>
            <person name="Chan C."/>
        </authorList>
    </citation>
    <scope>NUCLEOTIDE SEQUENCE</scope>
</reference>
<name>A0A812UZZ1_9DINO</name>
<evidence type="ECO:0000313" key="2">
    <source>
        <dbReference type="Proteomes" id="UP000604046"/>
    </source>
</evidence>
<sequence length="219" mass="23461">MGHLQLRFARPWAAKGWRPCARHFPGTSPALLCSSGCSGAAPGKKRDRALARDHVKIQEISVAHNKRGSQHRPSDSRNLAVGGAHTRLRLGDDGGVEVCMGVAESTSLKTCQTLVKLVLSGNHLDHVGPSHIGSAIEHSRVLTLQLEDMGFTADSMDDFLDQGAAETQDLQELVINGNPIGDDAWPAGHTCGGWGVVWFTLSGSHSQRGRNNKPTNPKP</sequence>
<dbReference type="Gene3D" id="3.80.10.10">
    <property type="entry name" value="Ribonuclease Inhibitor"/>
    <property type="match status" value="1"/>
</dbReference>
<comment type="caution">
    <text evidence="1">The sequence shown here is derived from an EMBL/GenBank/DDBJ whole genome shotgun (WGS) entry which is preliminary data.</text>
</comment>
<organism evidence="1 2">
    <name type="scientific">Symbiodinium natans</name>
    <dbReference type="NCBI Taxonomy" id="878477"/>
    <lineage>
        <taxon>Eukaryota</taxon>
        <taxon>Sar</taxon>
        <taxon>Alveolata</taxon>
        <taxon>Dinophyceae</taxon>
        <taxon>Suessiales</taxon>
        <taxon>Symbiodiniaceae</taxon>
        <taxon>Symbiodinium</taxon>
    </lineage>
</organism>
<dbReference type="InterPro" id="IPR032675">
    <property type="entry name" value="LRR_dom_sf"/>
</dbReference>
<dbReference type="SUPFAM" id="SSF52047">
    <property type="entry name" value="RNI-like"/>
    <property type="match status" value="1"/>
</dbReference>